<evidence type="ECO:0000259" key="3">
    <source>
        <dbReference type="Pfam" id="PF01494"/>
    </source>
</evidence>
<dbReference type="Proteomes" id="UP001157109">
    <property type="component" value="Unassembled WGS sequence"/>
</dbReference>
<dbReference type="InterPro" id="IPR036188">
    <property type="entry name" value="FAD/NAD-bd_sf"/>
</dbReference>
<sequence length="423" mass="46512">MVVGGGPAGMVLGLLLARAGVQVTVLEKHADFLRDFRGDTVHPSTMTLLDDLGLFERFDALPHSKIRRAQLPASDGTQVTVADFGRLPLRHKYIAMVPQWDFLDLLADAGQEEPTFDLRMEHEVTGVVRRDGRVVGVDYDAPQGPSRMLADLVIACDGRWSVVRQASSLPSRELPVRFDTWWFRVPTSHALPETLLPRIGKGRVLIGIPRNGYAQIAYLGPKGTDQQLRAAGIESFRAEIAAALPELADDVQRVDSMDDVKHLDVRVDRLRRWHDRGVLCIGDAAHAMSPVGGVGVNLAVQDGVAAARLLAGPLLRGDLAGTPSLAREGALLRRIQRRRTLPTVVTQTMQRIMHAQLIDRVLDGRITQISPRLPDLVRRVPLLTVVPAFLVGVGVRPERAPRWARRTASAHQPRTPLRQGISS</sequence>
<feature type="region of interest" description="Disordered" evidence="2">
    <location>
        <begin position="401"/>
        <end position="423"/>
    </location>
</feature>
<comment type="caution">
    <text evidence="4">The sequence shown here is derived from an EMBL/GenBank/DDBJ whole genome shotgun (WGS) entry which is preliminary data.</text>
</comment>
<dbReference type="SUPFAM" id="SSF51905">
    <property type="entry name" value="FAD/NAD(P)-binding domain"/>
    <property type="match status" value="1"/>
</dbReference>
<evidence type="ECO:0000256" key="1">
    <source>
        <dbReference type="ARBA" id="ARBA00023002"/>
    </source>
</evidence>
<name>A0ABQ6HSB0_9MICO</name>
<feature type="domain" description="FAD-binding" evidence="3">
    <location>
        <begin position="2"/>
        <end position="314"/>
    </location>
</feature>
<accession>A0ABQ6HSB0</accession>
<keyword evidence="1" id="KW-0560">Oxidoreductase</keyword>
<organism evidence="4 5">
    <name type="scientific">Arsenicicoccus piscis</name>
    <dbReference type="NCBI Taxonomy" id="673954"/>
    <lineage>
        <taxon>Bacteria</taxon>
        <taxon>Bacillati</taxon>
        <taxon>Actinomycetota</taxon>
        <taxon>Actinomycetes</taxon>
        <taxon>Micrococcales</taxon>
        <taxon>Intrasporangiaceae</taxon>
        <taxon>Arsenicicoccus</taxon>
    </lineage>
</organism>
<proteinExistence type="predicted"/>
<dbReference type="Gene3D" id="3.50.50.60">
    <property type="entry name" value="FAD/NAD(P)-binding domain"/>
    <property type="match status" value="2"/>
</dbReference>
<dbReference type="InterPro" id="IPR050631">
    <property type="entry name" value="PheA/TfdB_FAD_monoxygenase"/>
</dbReference>
<gene>
    <name evidence="4" type="ORF">GCM10025862_29330</name>
</gene>
<dbReference type="PRINTS" id="PR00420">
    <property type="entry name" value="RNGMNOXGNASE"/>
</dbReference>
<dbReference type="InterPro" id="IPR002938">
    <property type="entry name" value="FAD-bd"/>
</dbReference>
<evidence type="ECO:0000313" key="5">
    <source>
        <dbReference type="Proteomes" id="UP001157109"/>
    </source>
</evidence>
<keyword evidence="5" id="KW-1185">Reference proteome</keyword>
<dbReference type="NCBIfam" id="NF004833">
    <property type="entry name" value="PRK06185.1-1"/>
    <property type="match status" value="1"/>
</dbReference>
<evidence type="ECO:0000313" key="4">
    <source>
        <dbReference type="EMBL" id="GMA20912.1"/>
    </source>
</evidence>
<dbReference type="PANTHER" id="PTHR43476">
    <property type="entry name" value="3-(3-HYDROXY-PHENYL)PROPIONATE/3-HYDROXYCINNAMIC ACID HYDROXYLASE"/>
    <property type="match status" value="1"/>
</dbReference>
<dbReference type="NCBIfam" id="NF004834">
    <property type="entry name" value="PRK06185.1-3"/>
    <property type="match status" value="1"/>
</dbReference>
<evidence type="ECO:0000256" key="2">
    <source>
        <dbReference type="SAM" id="MobiDB-lite"/>
    </source>
</evidence>
<dbReference type="EMBL" id="BSUJ01000001">
    <property type="protein sequence ID" value="GMA20912.1"/>
    <property type="molecule type" value="Genomic_DNA"/>
</dbReference>
<dbReference type="Pfam" id="PF01494">
    <property type="entry name" value="FAD_binding_3"/>
    <property type="match status" value="1"/>
</dbReference>
<dbReference type="PANTHER" id="PTHR43476:SF5">
    <property type="entry name" value="FAD-DEPENDENT MONOOXYGENASE"/>
    <property type="match status" value="1"/>
</dbReference>
<reference evidence="5" key="1">
    <citation type="journal article" date="2019" name="Int. J. Syst. Evol. Microbiol.">
        <title>The Global Catalogue of Microorganisms (GCM) 10K type strain sequencing project: providing services to taxonomists for standard genome sequencing and annotation.</title>
        <authorList>
            <consortium name="The Broad Institute Genomics Platform"/>
            <consortium name="The Broad Institute Genome Sequencing Center for Infectious Disease"/>
            <person name="Wu L."/>
            <person name="Ma J."/>
        </authorList>
    </citation>
    <scope>NUCLEOTIDE SEQUENCE [LARGE SCALE GENOMIC DNA]</scope>
    <source>
        <strain evidence="5">NBRC 105830</strain>
    </source>
</reference>
<protein>
    <submittedName>
        <fullName evidence="4">Oxidoreductase</fullName>
    </submittedName>
</protein>